<dbReference type="Proteomes" id="UP000325081">
    <property type="component" value="Unassembled WGS sequence"/>
</dbReference>
<comment type="caution">
    <text evidence="1">The sequence shown here is derived from an EMBL/GenBank/DDBJ whole genome shotgun (WGS) entry which is preliminary data.</text>
</comment>
<keyword evidence="2" id="KW-1185">Reference proteome</keyword>
<name>A0A5A7PFC1_STRAF</name>
<dbReference type="AlphaFoldDB" id="A0A5A7PFC1"/>
<protein>
    <submittedName>
        <fullName evidence="1">Vps51/Vps67 family (Components of vesiculartransport) protein</fullName>
    </submittedName>
</protein>
<dbReference type="EMBL" id="BKCP01004439">
    <property type="protein sequence ID" value="GER31256.1"/>
    <property type="molecule type" value="Genomic_DNA"/>
</dbReference>
<evidence type="ECO:0000313" key="1">
    <source>
        <dbReference type="EMBL" id="GER31256.1"/>
    </source>
</evidence>
<sequence>MSLNASWTSADPCSQLIKLASSGKNPGKLLSNQVSPKLDIACRVEITSGAREASSLLLADPRGTFQWALARPSDESGEDAASIILIASDCLSRFFVTISIRVLVGPHSAVLVKNKGKIGKCLLGCFLERRDHVRPLVLREHLPSIAHQADKSRNTNTGKALMWTFYETD</sequence>
<gene>
    <name evidence="1" type="ORF">STAS_07246</name>
</gene>
<proteinExistence type="predicted"/>
<reference evidence="2" key="1">
    <citation type="journal article" date="2019" name="Curr. Biol.">
        <title>Genome Sequence of Striga asiatica Provides Insight into the Evolution of Plant Parasitism.</title>
        <authorList>
            <person name="Yoshida S."/>
            <person name="Kim S."/>
            <person name="Wafula E.K."/>
            <person name="Tanskanen J."/>
            <person name="Kim Y.M."/>
            <person name="Honaas L."/>
            <person name="Yang Z."/>
            <person name="Spallek T."/>
            <person name="Conn C.E."/>
            <person name="Ichihashi Y."/>
            <person name="Cheong K."/>
            <person name="Cui S."/>
            <person name="Der J.P."/>
            <person name="Gundlach H."/>
            <person name="Jiao Y."/>
            <person name="Hori C."/>
            <person name="Ishida J.K."/>
            <person name="Kasahara H."/>
            <person name="Kiba T."/>
            <person name="Kim M.S."/>
            <person name="Koo N."/>
            <person name="Laohavisit A."/>
            <person name="Lee Y.H."/>
            <person name="Lumba S."/>
            <person name="McCourt P."/>
            <person name="Mortimer J.C."/>
            <person name="Mutuku J.M."/>
            <person name="Nomura T."/>
            <person name="Sasaki-Sekimoto Y."/>
            <person name="Seto Y."/>
            <person name="Wang Y."/>
            <person name="Wakatake T."/>
            <person name="Sakakibara H."/>
            <person name="Demura T."/>
            <person name="Yamaguchi S."/>
            <person name="Yoneyama K."/>
            <person name="Manabe R.I."/>
            <person name="Nelson D.C."/>
            <person name="Schulman A.H."/>
            <person name="Timko M.P."/>
            <person name="dePamphilis C.W."/>
            <person name="Choi D."/>
            <person name="Shirasu K."/>
        </authorList>
    </citation>
    <scope>NUCLEOTIDE SEQUENCE [LARGE SCALE GENOMIC DNA]</scope>
    <source>
        <strain evidence="2">cv. UVA1</strain>
    </source>
</reference>
<organism evidence="1 2">
    <name type="scientific">Striga asiatica</name>
    <name type="common">Asiatic witchweed</name>
    <name type="synonym">Buchnera asiatica</name>
    <dbReference type="NCBI Taxonomy" id="4170"/>
    <lineage>
        <taxon>Eukaryota</taxon>
        <taxon>Viridiplantae</taxon>
        <taxon>Streptophyta</taxon>
        <taxon>Embryophyta</taxon>
        <taxon>Tracheophyta</taxon>
        <taxon>Spermatophyta</taxon>
        <taxon>Magnoliopsida</taxon>
        <taxon>eudicotyledons</taxon>
        <taxon>Gunneridae</taxon>
        <taxon>Pentapetalae</taxon>
        <taxon>asterids</taxon>
        <taxon>lamiids</taxon>
        <taxon>Lamiales</taxon>
        <taxon>Orobanchaceae</taxon>
        <taxon>Buchnereae</taxon>
        <taxon>Striga</taxon>
    </lineage>
</organism>
<evidence type="ECO:0000313" key="2">
    <source>
        <dbReference type="Proteomes" id="UP000325081"/>
    </source>
</evidence>
<accession>A0A5A7PFC1</accession>